<dbReference type="Proteomes" id="UP000009170">
    <property type="component" value="Unassembled WGS sequence"/>
</dbReference>
<feature type="binding site" evidence="4">
    <location>
        <begin position="20"/>
        <end position="25"/>
    </location>
    <ligand>
        <name>substrate</name>
    </ligand>
</feature>
<reference evidence="6" key="3">
    <citation type="submission" date="2017-04" db="EMBL/GenBank/DDBJ databases">
        <title>Population genomics of picophytoplankton unveils novel chromosome hypervariability.</title>
        <authorList>
            <consortium name="DOE Joint Genome Institute"/>
            <person name="Blanc-Mathieu R."/>
            <person name="Krasovec M."/>
            <person name="Hebrard M."/>
            <person name="Yau S."/>
            <person name="Desgranges E."/>
            <person name="Martin J."/>
            <person name="Schackwitz W."/>
            <person name="Kuo A."/>
            <person name="Salin G."/>
            <person name="Donnadieu C."/>
            <person name="Desdevises Y."/>
            <person name="Sanchez-Ferandin S."/>
            <person name="Moreau H."/>
            <person name="Rivals E."/>
            <person name="Grigoriev I.V."/>
            <person name="Grimsley N."/>
            <person name="Eyre-Walker A."/>
            <person name="Piganeau G."/>
        </authorList>
    </citation>
    <scope>NUCLEOTIDE SEQUENCE [LARGE SCALE GENOMIC DNA]</scope>
    <source>
        <strain evidence="6">RCC 1115</strain>
    </source>
</reference>
<dbReference type="RefSeq" id="XP_003080357.1">
    <property type="nucleotide sequence ID" value="XM_003080309.1"/>
</dbReference>
<dbReference type="OrthoDB" id="2017317at2759"/>
<accession>Q015A5</accession>
<feature type="active site" description="Proton acceptor" evidence="3">
    <location>
        <position position="104"/>
    </location>
</feature>
<dbReference type="EMBL" id="CAID01000007">
    <property type="protein sequence ID" value="CAL54524.1"/>
    <property type="molecule type" value="Genomic_DNA"/>
</dbReference>
<name>Q015A5_OSTTA</name>
<dbReference type="KEGG" id="ota:OT_ostta07g02675"/>
<evidence type="ECO:0000313" key="7">
    <source>
        <dbReference type="Proteomes" id="UP000009170"/>
    </source>
</evidence>
<proteinExistence type="predicted"/>
<evidence type="ECO:0000256" key="1">
    <source>
        <dbReference type="ARBA" id="ARBA00012346"/>
    </source>
</evidence>
<dbReference type="EC" id="4.3.2.9" evidence="1"/>
<evidence type="ECO:0000256" key="4">
    <source>
        <dbReference type="PIRSR" id="PIRSR617939-2"/>
    </source>
</evidence>
<keyword evidence="2" id="KW-0456">Lyase</keyword>
<dbReference type="Proteomes" id="UP000195557">
    <property type="component" value="Unassembled WGS sequence"/>
</dbReference>
<dbReference type="InterPro" id="IPR017939">
    <property type="entry name" value="G-Glutamylcylcotransferase"/>
</dbReference>
<protein>
    <recommendedName>
        <fullName evidence="1">gamma-glutamylcyclotransferase</fullName>
        <ecNumber evidence="1">4.3.2.9</ecNumber>
    </recommendedName>
</protein>
<dbReference type="GO" id="GO:0003839">
    <property type="term" value="F:gamma-glutamylcyclotransferase activity"/>
    <property type="evidence" value="ECO:0007669"/>
    <property type="project" value="UniProtKB-EC"/>
</dbReference>
<accession>A0A454XJW8</accession>
<dbReference type="GeneID" id="9837201"/>
<dbReference type="PANTHER" id="PTHR12935">
    <property type="entry name" value="GAMMA-GLUTAMYLCYCLOTRANSFERASE"/>
    <property type="match status" value="1"/>
</dbReference>
<dbReference type="InParanoid" id="Q015A5"/>
<dbReference type="CDD" id="cd06661">
    <property type="entry name" value="GGCT_like"/>
    <property type="match status" value="1"/>
</dbReference>
<gene>
    <name evidence="6" type="ORF">BE221DRAFT_71548</name>
    <name evidence="5" type="ORF">OT_ostta07g02675</name>
</gene>
<evidence type="ECO:0000313" key="6">
    <source>
        <dbReference type="EMBL" id="OUS47367.1"/>
    </source>
</evidence>
<accession>A0A1Y5IFG7</accession>
<dbReference type="STRING" id="70448.Q015A5"/>
<dbReference type="EMBL" id="KZ155778">
    <property type="protein sequence ID" value="OUS47367.1"/>
    <property type="molecule type" value="Genomic_DNA"/>
</dbReference>
<dbReference type="AlphaFoldDB" id="Q015A5"/>
<evidence type="ECO:0000313" key="5">
    <source>
        <dbReference type="EMBL" id="CAL54524.1"/>
    </source>
</evidence>
<reference evidence="5" key="2">
    <citation type="journal article" date="2014" name="BMC Genomics">
        <title>An improved genome of the model marine alga Ostreococcus tauri unfolds by assessing Illumina de novo assemblies.</title>
        <authorList>
            <person name="Blanc-Mathieu R."/>
            <person name="Verhelst B."/>
            <person name="Derelle E."/>
            <person name="Rombauts S."/>
            <person name="Bouget F.Y."/>
            <person name="Carre I."/>
            <person name="Chateau A."/>
            <person name="Eyre-Walker A."/>
            <person name="Grimsley N."/>
            <person name="Moreau H."/>
            <person name="Piegu B."/>
            <person name="Rivals E."/>
            <person name="Schackwitz W."/>
            <person name="Van de Peer Y."/>
            <person name="Piganeau G."/>
        </authorList>
    </citation>
    <scope>NUCLEOTIDE SEQUENCE</scope>
    <source>
        <strain evidence="5">RCC4221</strain>
    </source>
</reference>
<dbReference type="PANTHER" id="PTHR12935:SF0">
    <property type="entry name" value="GAMMA-GLUTAMYLCYCLOTRANSFERASE"/>
    <property type="match status" value="1"/>
</dbReference>
<reference evidence="5 7" key="1">
    <citation type="journal article" date="2006" name="Proc. Natl. Acad. Sci. U.S.A.">
        <title>Genome analysis of the smallest free-living eukaryote Ostreococcus tauri unveils many unique features.</title>
        <authorList>
            <person name="Derelle E."/>
            <person name="Ferraz C."/>
            <person name="Rombauts S."/>
            <person name="Rouze P."/>
            <person name="Worden A.Z."/>
            <person name="Robbens S."/>
            <person name="Partensky F."/>
            <person name="Degroeve S."/>
            <person name="Echeynie S."/>
            <person name="Cooke R."/>
            <person name="Saeys Y."/>
            <person name="Wuyts J."/>
            <person name="Jabbari K."/>
            <person name="Bowler C."/>
            <person name="Panaud O."/>
            <person name="Piegu B."/>
            <person name="Ball S.G."/>
            <person name="Ral J.-P."/>
            <person name="Bouget F.-Y."/>
            <person name="Piganeau G."/>
            <person name="De Baets B."/>
            <person name="Picard A."/>
            <person name="Delseny M."/>
            <person name="Demaille J."/>
            <person name="Van de Peer Y."/>
            <person name="Moreau H."/>
        </authorList>
    </citation>
    <scope>NUCLEOTIDE SEQUENCE [LARGE SCALE GENOMIC DNA]</scope>
    <source>
        <strain evidence="5 7">OTTH0595</strain>
    </source>
</reference>
<dbReference type="InterPro" id="IPR013024">
    <property type="entry name" value="GGCT-like"/>
</dbReference>
<sequence length="244" mass="26899">MSHRAFLARASVSDANTVRYFAYGSNLDRGTFEGTRAMKPRASTPCVLPGYQLAFNVPGLPYVEPSFASVRVAPADAVERFERECHGVAHEITEAEWARLVATEGSYDVVDVDCVGYDGAVLKCRTLTHRTMKNFGERAPSARYANLLRNGSRFHGLDAEWIEYLDALEVFEPVDLDPMQRVALAMSVGPTLLAAAPIATAAAGKQIANGDGRRAVIDAFLETQDVAWRVQNEFFEPWIKGNRK</sequence>
<evidence type="ECO:0000256" key="2">
    <source>
        <dbReference type="ARBA" id="ARBA00023239"/>
    </source>
</evidence>
<feature type="binding site" evidence="4">
    <location>
        <position position="144"/>
    </location>
    <ligand>
        <name>substrate</name>
    </ligand>
</feature>
<keyword evidence="7" id="KW-1185">Reference proteome</keyword>
<evidence type="ECO:0000256" key="3">
    <source>
        <dbReference type="PIRSR" id="PIRSR617939-1"/>
    </source>
</evidence>
<organism evidence="5 7">
    <name type="scientific">Ostreococcus tauri</name>
    <name type="common">Marine green alga</name>
    <dbReference type="NCBI Taxonomy" id="70448"/>
    <lineage>
        <taxon>Eukaryota</taxon>
        <taxon>Viridiplantae</taxon>
        <taxon>Chlorophyta</taxon>
        <taxon>Mamiellophyceae</taxon>
        <taxon>Mamiellales</taxon>
        <taxon>Bathycoccaceae</taxon>
        <taxon>Ostreococcus</taxon>
    </lineage>
</organism>
<dbReference type="OMA" id="FERECHG"/>
<dbReference type="Gene3D" id="3.10.490.10">
    <property type="entry name" value="Gamma-glutamyl cyclotransferase-like"/>
    <property type="match status" value="1"/>
</dbReference>